<protein>
    <submittedName>
        <fullName evidence="7">DUF803-domain-containing protein</fullName>
    </submittedName>
</protein>
<feature type="region of interest" description="Disordered" evidence="5">
    <location>
        <begin position="590"/>
        <end position="614"/>
    </location>
</feature>
<feature type="transmembrane region" description="Helical" evidence="6">
    <location>
        <begin position="444"/>
        <end position="462"/>
    </location>
</feature>
<dbReference type="SUPFAM" id="SSF103481">
    <property type="entry name" value="Multidrug resistance efflux transporter EmrE"/>
    <property type="match status" value="1"/>
</dbReference>
<dbReference type="GO" id="GO:0016020">
    <property type="term" value="C:membrane"/>
    <property type="evidence" value="ECO:0007669"/>
    <property type="project" value="UniProtKB-SubCell"/>
</dbReference>
<feature type="compositionally biased region" description="Basic residues" evidence="5">
    <location>
        <begin position="189"/>
        <end position="199"/>
    </location>
</feature>
<sequence>MPALFLPQPWAWQAEDDPEGIEIPHFTMASIIGVTVAISGNVLISLALNLQKLAHRRLESDKFVRARKERQNNRSHGAQDVIEEHEDENSGESEHTETNTEPFPNSGSSESMPLLSNGTSAPREYGTGPPPSPDQSSSPPAPKQAFMSRFNPWPFRRSKSSPVTPLPAESDAGHALLPVEITSADAFKQKKRSRRRRQQNKRDAQGPASEAGGNESDYLKSKLWWSGFLLMNVGEIGNFISYAFAPASVVAPLGTFALIANCVFAPLLLHERFRKREIFGVIVAILGAITVVFSSNPSDTKLDPHGLIEAICQQPFIIYVIVYIVGMVILSGLSHGQAGQKHVFVDVGLCALFGGFTVLSTKGVSTLLTTRGFEMFAEWISYPLIIVLVGTGVGQIRYLNRALMRFDGKVVIPTQFVLFNLSAITGSAILYGDFRRATFHQMVTFLYGCAATFAGVFMIAWAPPFPGDTDEGDDIQSEIASEVGTVDGVAGVGNVFGSIGRRRAATLVLPSGSQPVLRNKTSTVSLIGLSAAQGLLLVHTPPRDGIVPRPGSVSDLERDASTPDSAGRRRVVSWAYDDDSRAQERRRVMYGSASASGTRDNSLVRNGNGSLDSR</sequence>
<feature type="compositionally biased region" description="Polar residues" evidence="5">
    <location>
        <begin position="99"/>
        <end position="120"/>
    </location>
</feature>
<keyword evidence="8" id="KW-1185">Reference proteome</keyword>
<feature type="region of interest" description="Disordered" evidence="5">
    <location>
        <begin position="65"/>
        <end position="171"/>
    </location>
</feature>
<evidence type="ECO:0000256" key="3">
    <source>
        <dbReference type="ARBA" id="ARBA00022989"/>
    </source>
</evidence>
<evidence type="ECO:0000256" key="2">
    <source>
        <dbReference type="ARBA" id="ARBA00022692"/>
    </source>
</evidence>
<accession>A0A165PAQ1</accession>
<dbReference type="InterPro" id="IPR008521">
    <property type="entry name" value="Mg_trans_NIPA"/>
</dbReference>
<dbReference type="Pfam" id="PF05653">
    <property type="entry name" value="Mg_trans_NIPA"/>
    <property type="match status" value="1"/>
</dbReference>
<keyword evidence="3 6" id="KW-1133">Transmembrane helix</keyword>
<gene>
    <name evidence="7" type="ORF">NEOLEDRAFT_1122087</name>
</gene>
<feature type="region of interest" description="Disordered" evidence="5">
    <location>
        <begin position="540"/>
        <end position="569"/>
    </location>
</feature>
<feature type="transmembrane region" description="Helical" evidence="6">
    <location>
        <begin position="278"/>
        <end position="296"/>
    </location>
</feature>
<name>A0A165PAQ1_9AGAM</name>
<dbReference type="OrthoDB" id="165382at2759"/>
<evidence type="ECO:0000256" key="5">
    <source>
        <dbReference type="SAM" id="MobiDB-lite"/>
    </source>
</evidence>
<dbReference type="EMBL" id="KV425615">
    <property type="protein sequence ID" value="KZT20764.1"/>
    <property type="molecule type" value="Genomic_DNA"/>
</dbReference>
<comment type="subcellular location">
    <subcellularLocation>
        <location evidence="1">Membrane</location>
        <topology evidence="1">Multi-pass membrane protein</topology>
    </subcellularLocation>
</comment>
<dbReference type="PANTHER" id="PTHR12570:SF65">
    <property type="entry name" value="MAGNESIUM TRANSPORTER NIPA9-RELATED"/>
    <property type="match status" value="1"/>
</dbReference>
<dbReference type="InParanoid" id="A0A165PAQ1"/>
<feature type="compositionally biased region" description="Acidic residues" evidence="5">
    <location>
        <begin position="81"/>
        <end position="91"/>
    </location>
</feature>
<proteinExistence type="predicted"/>
<evidence type="ECO:0000256" key="1">
    <source>
        <dbReference type="ARBA" id="ARBA00004141"/>
    </source>
</evidence>
<feature type="transmembrane region" description="Helical" evidence="6">
    <location>
        <begin position="379"/>
        <end position="398"/>
    </location>
</feature>
<feature type="transmembrane region" description="Helical" evidence="6">
    <location>
        <begin position="223"/>
        <end position="244"/>
    </location>
</feature>
<dbReference type="PANTHER" id="PTHR12570">
    <property type="match status" value="1"/>
</dbReference>
<feature type="region of interest" description="Disordered" evidence="5">
    <location>
        <begin position="186"/>
        <end position="214"/>
    </location>
</feature>
<evidence type="ECO:0000313" key="7">
    <source>
        <dbReference type="EMBL" id="KZT20764.1"/>
    </source>
</evidence>
<feature type="transmembrane region" description="Helical" evidence="6">
    <location>
        <begin position="316"/>
        <end position="336"/>
    </location>
</feature>
<feature type="transmembrane region" description="Helical" evidence="6">
    <location>
        <begin position="343"/>
        <end position="359"/>
    </location>
</feature>
<feature type="compositionally biased region" description="Polar residues" evidence="5">
    <location>
        <begin position="593"/>
        <end position="614"/>
    </location>
</feature>
<dbReference type="AlphaFoldDB" id="A0A165PAQ1"/>
<feature type="transmembrane region" description="Helical" evidence="6">
    <location>
        <begin position="26"/>
        <end position="48"/>
    </location>
</feature>
<evidence type="ECO:0000256" key="6">
    <source>
        <dbReference type="SAM" id="Phobius"/>
    </source>
</evidence>
<dbReference type="GO" id="GO:0015095">
    <property type="term" value="F:magnesium ion transmembrane transporter activity"/>
    <property type="evidence" value="ECO:0007669"/>
    <property type="project" value="InterPro"/>
</dbReference>
<keyword evidence="2 6" id="KW-0812">Transmembrane</keyword>
<reference evidence="7 8" key="1">
    <citation type="journal article" date="2016" name="Mol. Biol. Evol.">
        <title>Comparative Genomics of Early-Diverging Mushroom-Forming Fungi Provides Insights into the Origins of Lignocellulose Decay Capabilities.</title>
        <authorList>
            <person name="Nagy L.G."/>
            <person name="Riley R."/>
            <person name="Tritt A."/>
            <person name="Adam C."/>
            <person name="Daum C."/>
            <person name="Floudas D."/>
            <person name="Sun H."/>
            <person name="Yadav J.S."/>
            <person name="Pangilinan J."/>
            <person name="Larsson K.H."/>
            <person name="Matsuura K."/>
            <person name="Barry K."/>
            <person name="Labutti K."/>
            <person name="Kuo R."/>
            <person name="Ohm R.A."/>
            <person name="Bhattacharya S.S."/>
            <person name="Shirouzu T."/>
            <person name="Yoshinaga Y."/>
            <person name="Martin F.M."/>
            <person name="Grigoriev I.V."/>
            <person name="Hibbett D.S."/>
        </authorList>
    </citation>
    <scope>NUCLEOTIDE SEQUENCE [LARGE SCALE GENOMIC DNA]</scope>
    <source>
        <strain evidence="7 8">HHB14362 ss-1</strain>
    </source>
</reference>
<dbReference type="Proteomes" id="UP000076761">
    <property type="component" value="Unassembled WGS sequence"/>
</dbReference>
<keyword evidence="4 6" id="KW-0472">Membrane</keyword>
<organism evidence="7 8">
    <name type="scientific">Neolentinus lepideus HHB14362 ss-1</name>
    <dbReference type="NCBI Taxonomy" id="1314782"/>
    <lineage>
        <taxon>Eukaryota</taxon>
        <taxon>Fungi</taxon>
        <taxon>Dikarya</taxon>
        <taxon>Basidiomycota</taxon>
        <taxon>Agaricomycotina</taxon>
        <taxon>Agaricomycetes</taxon>
        <taxon>Gloeophyllales</taxon>
        <taxon>Gloeophyllaceae</taxon>
        <taxon>Neolentinus</taxon>
    </lineage>
</organism>
<evidence type="ECO:0000313" key="8">
    <source>
        <dbReference type="Proteomes" id="UP000076761"/>
    </source>
</evidence>
<feature type="transmembrane region" description="Helical" evidence="6">
    <location>
        <begin position="250"/>
        <end position="269"/>
    </location>
</feature>
<evidence type="ECO:0000256" key="4">
    <source>
        <dbReference type="ARBA" id="ARBA00023136"/>
    </source>
</evidence>
<dbReference type="InterPro" id="IPR037185">
    <property type="entry name" value="EmrE-like"/>
</dbReference>